<dbReference type="OrthoDB" id="6136578at2759"/>
<organism evidence="6 7">
    <name type="scientific">Mytilus coruscus</name>
    <name type="common">Sea mussel</name>
    <dbReference type="NCBI Taxonomy" id="42192"/>
    <lineage>
        <taxon>Eukaryota</taxon>
        <taxon>Metazoa</taxon>
        <taxon>Spiralia</taxon>
        <taxon>Lophotrochozoa</taxon>
        <taxon>Mollusca</taxon>
        <taxon>Bivalvia</taxon>
        <taxon>Autobranchia</taxon>
        <taxon>Pteriomorphia</taxon>
        <taxon>Mytilida</taxon>
        <taxon>Mytiloidea</taxon>
        <taxon>Mytilidae</taxon>
        <taxon>Mytilinae</taxon>
        <taxon>Mytilus</taxon>
    </lineage>
</organism>
<evidence type="ECO:0000313" key="7">
    <source>
        <dbReference type="Proteomes" id="UP000507470"/>
    </source>
</evidence>
<proteinExistence type="predicted"/>
<dbReference type="GO" id="GO:0008270">
    <property type="term" value="F:zinc ion binding"/>
    <property type="evidence" value="ECO:0007669"/>
    <property type="project" value="UniProtKB-KW"/>
</dbReference>
<keyword evidence="7" id="KW-1185">Reference proteome</keyword>
<evidence type="ECO:0000259" key="5">
    <source>
        <dbReference type="PROSITE" id="PS50865"/>
    </source>
</evidence>
<feature type="domain" description="MYND-type" evidence="5">
    <location>
        <begin position="105"/>
        <end position="143"/>
    </location>
</feature>
<dbReference type="PROSITE" id="PS50865">
    <property type="entry name" value="ZF_MYND_2"/>
    <property type="match status" value="1"/>
</dbReference>
<dbReference type="AlphaFoldDB" id="A0A6J8AHN8"/>
<keyword evidence="3" id="KW-0862">Zinc</keyword>
<name>A0A6J8AHN8_MYTCO</name>
<sequence>MGNFIQERSSVFAESNDISSNKCGGIRVGMNYSASVIIDGNTIKNHSGPDILAFNDEISYHAEATDLDEANVYSTPPLVTDRNLSLCNNKPIQSPRDTVKSKKTCCGCQKMSTSLKACTNCRIARYCSKECQTNHWILHKHMCPLLSEKYTIEIRITQPRAPEINTGFVFYTRQFHPSLKGIFEGPPPDVKSTKRFIVKIQSDHDYLPYNPKKSLTLYDQSVTLDIQLINPELYHLCSECGRLSGDKITSKKIFCWASYKNGGDILCIHTDEFPSFQTW</sequence>
<dbReference type="SUPFAM" id="SSF144232">
    <property type="entry name" value="HIT/MYND zinc finger-like"/>
    <property type="match status" value="1"/>
</dbReference>
<evidence type="ECO:0000256" key="3">
    <source>
        <dbReference type="ARBA" id="ARBA00022833"/>
    </source>
</evidence>
<dbReference type="EMBL" id="CACVKT020001469">
    <property type="protein sequence ID" value="CAC5368374.1"/>
    <property type="molecule type" value="Genomic_DNA"/>
</dbReference>
<evidence type="ECO:0000256" key="4">
    <source>
        <dbReference type="PROSITE-ProRule" id="PRU00134"/>
    </source>
</evidence>
<keyword evidence="1" id="KW-0479">Metal-binding</keyword>
<evidence type="ECO:0000256" key="2">
    <source>
        <dbReference type="ARBA" id="ARBA00022771"/>
    </source>
</evidence>
<evidence type="ECO:0000256" key="1">
    <source>
        <dbReference type="ARBA" id="ARBA00022723"/>
    </source>
</evidence>
<dbReference type="PROSITE" id="PS01360">
    <property type="entry name" value="ZF_MYND_1"/>
    <property type="match status" value="1"/>
</dbReference>
<reference evidence="6 7" key="1">
    <citation type="submission" date="2020-06" db="EMBL/GenBank/DDBJ databases">
        <authorList>
            <person name="Li R."/>
            <person name="Bekaert M."/>
        </authorList>
    </citation>
    <scope>NUCLEOTIDE SEQUENCE [LARGE SCALE GENOMIC DNA]</scope>
    <source>
        <strain evidence="7">wild</strain>
    </source>
</reference>
<protein>
    <recommendedName>
        <fullName evidence="5">MYND-type domain-containing protein</fullName>
    </recommendedName>
</protein>
<evidence type="ECO:0000313" key="6">
    <source>
        <dbReference type="EMBL" id="CAC5368374.1"/>
    </source>
</evidence>
<keyword evidence="2 4" id="KW-0863">Zinc-finger</keyword>
<dbReference type="InterPro" id="IPR002893">
    <property type="entry name" value="Znf_MYND"/>
</dbReference>
<gene>
    <name evidence="6" type="ORF">MCOR_7940</name>
</gene>
<dbReference type="Gene3D" id="6.10.140.2220">
    <property type="match status" value="1"/>
</dbReference>
<dbReference type="Proteomes" id="UP000507470">
    <property type="component" value="Unassembled WGS sequence"/>
</dbReference>
<dbReference type="Pfam" id="PF01753">
    <property type="entry name" value="zf-MYND"/>
    <property type="match status" value="1"/>
</dbReference>
<accession>A0A6J8AHN8</accession>